<dbReference type="GO" id="GO:0015074">
    <property type="term" value="P:DNA integration"/>
    <property type="evidence" value="ECO:0007669"/>
    <property type="project" value="InterPro"/>
</dbReference>
<evidence type="ECO:0000256" key="1">
    <source>
        <dbReference type="ARBA" id="ARBA00023172"/>
    </source>
</evidence>
<dbReference type="InParanoid" id="A0A0H2RGU4"/>
<dbReference type="PANTHER" id="PTHR34605">
    <property type="entry name" value="PHAGE_INTEGRASE DOMAIN-CONTAINING PROTEIN"/>
    <property type="match status" value="1"/>
</dbReference>
<accession>A0A0H2RGU4</accession>
<dbReference type="PANTHER" id="PTHR34605:SF4">
    <property type="entry name" value="DNA ADENINE METHYLTRANSFERASE"/>
    <property type="match status" value="1"/>
</dbReference>
<sequence>DPSYVTLLIPASKTDPFRKGIKIYIAAAPGQHTSLAAAGIDPSPFAGHSFRRGAASAAAAAGFADHEIQLLGRWHSDCFKLYIE</sequence>
<evidence type="ECO:0000313" key="2">
    <source>
        <dbReference type="EMBL" id="KLO04126.1"/>
    </source>
</evidence>
<keyword evidence="1" id="KW-0233">DNA recombination</keyword>
<dbReference type="GO" id="GO:0006310">
    <property type="term" value="P:DNA recombination"/>
    <property type="evidence" value="ECO:0007669"/>
    <property type="project" value="UniProtKB-KW"/>
</dbReference>
<dbReference type="EMBL" id="KQ086690">
    <property type="protein sequence ID" value="KLO04126.1"/>
    <property type="molecule type" value="Genomic_DNA"/>
</dbReference>
<dbReference type="InterPro" id="IPR013762">
    <property type="entry name" value="Integrase-like_cat_sf"/>
</dbReference>
<gene>
    <name evidence="2" type="ORF">SCHPADRAFT_788685</name>
</gene>
<dbReference type="InterPro" id="IPR011010">
    <property type="entry name" value="DNA_brk_join_enz"/>
</dbReference>
<dbReference type="GO" id="GO:0003677">
    <property type="term" value="F:DNA binding"/>
    <property type="evidence" value="ECO:0007669"/>
    <property type="project" value="InterPro"/>
</dbReference>
<keyword evidence="3" id="KW-1185">Reference proteome</keyword>
<organism evidence="2 3">
    <name type="scientific">Schizopora paradoxa</name>
    <dbReference type="NCBI Taxonomy" id="27342"/>
    <lineage>
        <taxon>Eukaryota</taxon>
        <taxon>Fungi</taxon>
        <taxon>Dikarya</taxon>
        <taxon>Basidiomycota</taxon>
        <taxon>Agaricomycotina</taxon>
        <taxon>Agaricomycetes</taxon>
        <taxon>Hymenochaetales</taxon>
        <taxon>Schizoporaceae</taxon>
        <taxon>Schizopora</taxon>
    </lineage>
</organism>
<evidence type="ECO:0008006" key="4">
    <source>
        <dbReference type="Google" id="ProtNLM"/>
    </source>
</evidence>
<proteinExistence type="predicted"/>
<dbReference type="SUPFAM" id="SSF56349">
    <property type="entry name" value="DNA breaking-rejoining enzymes"/>
    <property type="match status" value="1"/>
</dbReference>
<reference evidence="2 3" key="1">
    <citation type="submission" date="2015-04" db="EMBL/GenBank/DDBJ databases">
        <title>Complete genome sequence of Schizopora paradoxa KUC8140, a cosmopolitan wood degrader in East Asia.</title>
        <authorList>
            <consortium name="DOE Joint Genome Institute"/>
            <person name="Min B."/>
            <person name="Park H."/>
            <person name="Jang Y."/>
            <person name="Kim J.-J."/>
            <person name="Kim K.H."/>
            <person name="Pangilinan J."/>
            <person name="Lipzen A."/>
            <person name="Riley R."/>
            <person name="Grigoriev I.V."/>
            <person name="Spatafora J.W."/>
            <person name="Choi I.-G."/>
        </authorList>
    </citation>
    <scope>NUCLEOTIDE SEQUENCE [LARGE SCALE GENOMIC DNA]</scope>
    <source>
        <strain evidence="2 3">KUC8140</strain>
    </source>
</reference>
<dbReference type="InterPro" id="IPR052925">
    <property type="entry name" value="Phage_Integrase-like_Recomb"/>
</dbReference>
<dbReference type="AlphaFoldDB" id="A0A0H2RGU4"/>
<dbReference type="Proteomes" id="UP000053477">
    <property type="component" value="Unassembled WGS sequence"/>
</dbReference>
<evidence type="ECO:0000313" key="3">
    <source>
        <dbReference type="Proteomes" id="UP000053477"/>
    </source>
</evidence>
<feature type="non-terminal residue" evidence="2">
    <location>
        <position position="1"/>
    </location>
</feature>
<dbReference type="Gene3D" id="1.10.443.10">
    <property type="entry name" value="Intergrase catalytic core"/>
    <property type="match status" value="1"/>
</dbReference>
<name>A0A0H2RGU4_9AGAM</name>
<dbReference type="OrthoDB" id="5598396at2759"/>
<feature type="non-terminal residue" evidence="2">
    <location>
        <position position="84"/>
    </location>
</feature>
<protein>
    <recommendedName>
        <fullName evidence="4">Tyr recombinase domain-containing protein</fullName>
    </recommendedName>
</protein>